<dbReference type="PIRSF" id="PIRSF038981">
    <property type="entry name" value="GRP"/>
    <property type="match status" value="1"/>
</dbReference>
<evidence type="ECO:0000256" key="6">
    <source>
        <dbReference type="ARBA" id="ARBA00023136"/>
    </source>
</evidence>
<dbReference type="Pfam" id="PF06151">
    <property type="entry name" value="Trehalose_recp"/>
    <property type="match status" value="1"/>
</dbReference>
<proteinExistence type="inferred from homology"/>
<evidence type="ECO:0000256" key="3">
    <source>
        <dbReference type="ARBA" id="ARBA00022475"/>
    </source>
</evidence>
<feature type="transmembrane region" description="Helical" evidence="9">
    <location>
        <begin position="78"/>
        <end position="95"/>
    </location>
</feature>
<name>A0A6J2YBK8_SITOR</name>
<dbReference type="PANTHER" id="PTHR21421:SF29">
    <property type="entry name" value="GUSTATORY RECEPTOR 5A FOR TREHALOSE-RELATED"/>
    <property type="match status" value="1"/>
</dbReference>
<dbReference type="GO" id="GO:0007165">
    <property type="term" value="P:signal transduction"/>
    <property type="evidence" value="ECO:0007669"/>
    <property type="project" value="UniProtKB-KW"/>
</dbReference>
<gene>
    <name evidence="11" type="primary">LOC115886304</name>
</gene>
<feature type="transmembrane region" description="Helical" evidence="9">
    <location>
        <begin position="162"/>
        <end position="181"/>
    </location>
</feature>
<evidence type="ECO:0000256" key="8">
    <source>
        <dbReference type="PIRNR" id="PIRNR038981"/>
    </source>
</evidence>
<feature type="transmembrane region" description="Helical" evidence="9">
    <location>
        <begin position="45"/>
        <end position="66"/>
    </location>
</feature>
<evidence type="ECO:0000256" key="9">
    <source>
        <dbReference type="SAM" id="Phobius"/>
    </source>
</evidence>
<evidence type="ECO:0000256" key="1">
    <source>
        <dbReference type="ARBA" id="ARBA00004651"/>
    </source>
</evidence>
<evidence type="ECO:0000256" key="5">
    <source>
        <dbReference type="ARBA" id="ARBA00022989"/>
    </source>
</evidence>
<evidence type="ECO:0000256" key="4">
    <source>
        <dbReference type="ARBA" id="ARBA00022692"/>
    </source>
</evidence>
<protein>
    <recommendedName>
        <fullName evidence="8">Gustatory receptor</fullName>
    </recommendedName>
</protein>
<evidence type="ECO:0000313" key="10">
    <source>
        <dbReference type="Proteomes" id="UP000504635"/>
    </source>
</evidence>
<keyword evidence="10" id="KW-1185">Reference proteome</keyword>
<dbReference type="GeneID" id="115886304"/>
<dbReference type="InParanoid" id="A0A6J2YBK8"/>
<dbReference type="RefSeq" id="XP_030761258.1">
    <property type="nucleotide sequence ID" value="XM_030905398.1"/>
</dbReference>
<keyword evidence="7 8" id="KW-0675">Receptor</keyword>
<accession>A0A6J2YBK8</accession>
<feature type="transmembrane region" description="Helical" evidence="9">
    <location>
        <begin position="298"/>
        <end position="319"/>
    </location>
</feature>
<comment type="subcellular location">
    <subcellularLocation>
        <location evidence="1">Cell membrane</location>
        <topology evidence="1">Multi-pass membrane protein</topology>
    </subcellularLocation>
</comment>
<evidence type="ECO:0000256" key="7">
    <source>
        <dbReference type="ARBA" id="ARBA00023170"/>
    </source>
</evidence>
<comment type="function">
    <text evidence="8">Plays a role in the sugar gustatory response.</text>
</comment>
<organism evidence="10 11">
    <name type="scientific">Sitophilus oryzae</name>
    <name type="common">Rice weevil</name>
    <name type="synonym">Curculio oryzae</name>
    <dbReference type="NCBI Taxonomy" id="7048"/>
    <lineage>
        <taxon>Eukaryota</taxon>
        <taxon>Metazoa</taxon>
        <taxon>Ecdysozoa</taxon>
        <taxon>Arthropoda</taxon>
        <taxon>Hexapoda</taxon>
        <taxon>Insecta</taxon>
        <taxon>Pterygota</taxon>
        <taxon>Neoptera</taxon>
        <taxon>Endopterygota</taxon>
        <taxon>Coleoptera</taxon>
        <taxon>Polyphaga</taxon>
        <taxon>Cucujiformia</taxon>
        <taxon>Curculionidae</taxon>
        <taxon>Dryophthorinae</taxon>
        <taxon>Sitophilus</taxon>
    </lineage>
</organism>
<dbReference type="KEGG" id="soy:115886304"/>
<evidence type="ECO:0000313" key="11">
    <source>
        <dbReference type="RefSeq" id="XP_030761258.1"/>
    </source>
</evidence>
<dbReference type="GO" id="GO:0008527">
    <property type="term" value="F:taste receptor activity"/>
    <property type="evidence" value="ECO:0007669"/>
    <property type="project" value="InterPro"/>
</dbReference>
<dbReference type="AlphaFoldDB" id="A0A6J2YBK8"/>
<feature type="transmembrane region" description="Helical" evidence="9">
    <location>
        <begin position="187"/>
        <end position="210"/>
    </location>
</feature>
<keyword evidence="4 9" id="KW-0812">Transmembrane</keyword>
<dbReference type="GO" id="GO:0005886">
    <property type="term" value="C:plasma membrane"/>
    <property type="evidence" value="ECO:0007669"/>
    <property type="project" value="UniProtKB-SubCell"/>
</dbReference>
<feature type="transmembrane region" description="Helical" evidence="9">
    <location>
        <begin position="127"/>
        <end position="150"/>
    </location>
</feature>
<dbReference type="PANTHER" id="PTHR21421">
    <property type="entry name" value="GUSTATORY RECEPTOR"/>
    <property type="match status" value="1"/>
</dbReference>
<dbReference type="GO" id="GO:0050916">
    <property type="term" value="P:sensory perception of sweet taste"/>
    <property type="evidence" value="ECO:0007669"/>
    <property type="project" value="UniProtKB-ARBA"/>
</dbReference>
<dbReference type="Proteomes" id="UP000504635">
    <property type="component" value="Unplaced"/>
</dbReference>
<keyword evidence="8" id="KW-0807">Transducer</keyword>
<dbReference type="OrthoDB" id="5800391at2759"/>
<keyword evidence="6 9" id="KW-0472">Membrane</keyword>
<feature type="transmembrane region" description="Helical" evidence="9">
    <location>
        <begin position="370"/>
        <end position="388"/>
    </location>
</feature>
<comment type="similarity">
    <text evidence="2">Belongs to the insect chemoreceptor superfamily. Gustatory receptor (GR) family. Gr5a subfamily.</text>
</comment>
<keyword evidence="5 9" id="KW-1133">Transmembrane helix</keyword>
<reference evidence="11" key="1">
    <citation type="submission" date="2025-08" db="UniProtKB">
        <authorList>
            <consortium name="RefSeq"/>
        </authorList>
    </citation>
    <scope>IDENTIFICATION</scope>
    <source>
        <tissue evidence="11">Gonads</tissue>
    </source>
</reference>
<sequence length="394" mass="46487">MAISAQKSFSFLAVLGQCLLIFPIDGVKGKNYSFVRFSWSSIRTIASVSFTFMTGVFVLLFFNYLVHQQDKFVYSSGFVYLLTVFLYEVYFINIAKTWKYFLKQWAEVDSNMQAYPIVENYQKKMKIVATLFIVFGVGEHIFYMISQKLFRPNMSFEESLDLYFQATFNYIFFVIPYHRYIAYVLQILNWICTLVWSFADIYLIVMSIPLSFHIRQIERKLAMLIRYQIKEEYQWQNIREHFIKICDVCECTEKYVTHILVISFGNKLFVVIYQLLEFIKIYENGKYYNSDSSLVQRLYFILSFIIILSRLVIVTWFAASIDSESQEVTKRLFSVPSDIYNVEVDRFVLNMTVSPPALSGLKMFKVTKSLILKIATSVIVYELVVIKFQNYKKG</sequence>
<keyword evidence="3" id="KW-1003">Cell membrane</keyword>
<dbReference type="FunCoup" id="A0A6J2YBK8">
    <property type="interactions" value="6"/>
</dbReference>
<evidence type="ECO:0000256" key="2">
    <source>
        <dbReference type="ARBA" id="ARBA00005327"/>
    </source>
</evidence>
<dbReference type="InterPro" id="IPR009318">
    <property type="entry name" value="Gustatory_rcpt"/>
</dbReference>